<dbReference type="PANTHER" id="PTHR33495">
    <property type="entry name" value="ANTI-SIGMA FACTOR ANTAGONIST TM_1081-RELATED-RELATED"/>
    <property type="match status" value="1"/>
</dbReference>
<evidence type="ECO:0000313" key="4">
    <source>
        <dbReference type="EMBL" id="QLD13100.1"/>
    </source>
</evidence>
<evidence type="ECO:0000313" key="5">
    <source>
        <dbReference type="Proteomes" id="UP000509638"/>
    </source>
</evidence>
<name>A0A7D5JER6_9MICO</name>
<dbReference type="InterPro" id="IPR003658">
    <property type="entry name" value="Anti-sigma_ant"/>
</dbReference>
<protein>
    <recommendedName>
        <fullName evidence="2">Anti-sigma factor antagonist</fullName>
    </recommendedName>
</protein>
<dbReference type="EMBL" id="CP058316">
    <property type="protein sequence ID" value="QLD13100.1"/>
    <property type="molecule type" value="Genomic_DNA"/>
</dbReference>
<dbReference type="GO" id="GO:0043856">
    <property type="term" value="F:anti-sigma factor antagonist activity"/>
    <property type="evidence" value="ECO:0007669"/>
    <property type="project" value="InterPro"/>
</dbReference>
<reference evidence="4 5" key="1">
    <citation type="submission" date="2020-06" db="EMBL/GenBank/DDBJ databases">
        <authorList>
            <person name="Jo H."/>
        </authorList>
    </citation>
    <scope>NUCLEOTIDE SEQUENCE [LARGE SCALE GENOMIC DNA]</scope>
    <source>
        <strain evidence="4 5">I46</strain>
    </source>
</reference>
<dbReference type="Pfam" id="PF01740">
    <property type="entry name" value="STAS"/>
    <property type="match status" value="1"/>
</dbReference>
<dbReference type="Gene3D" id="3.30.750.24">
    <property type="entry name" value="STAS domain"/>
    <property type="match status" value="1"/>
</dbReference>
<dbReference type="PROSITE" id="PS50801">
    <property type="entry name" value="STAS"/>
    <property type="match status" value="1"/>
</dbReference>
<evidence type="ECO:0000256" key="1">
    <source>
        <dbReference type="ARBA" id="ARBA00009013"/>
    </source>
</evidence>
<feature type="domain" description="STAS" evidence="3">
    <location>
        <begin position="2"/>
        <end position="111"/>
    </location>
</feature>
<dbReference type="AlphaFoldDB" id="A0A7D5JER6"/>
<dbReference type="InterPro" id="IPR036513">
    <property type="entry name" value="STAS_dom_sf"/>
</dbReference>
<dbReference type="Proteomes" id="UP000509638">
    <property type="component" value="Chromosome"/>
</dbReference>
<evidence type="ECO:0000256" key="2">
    <source>
        <dbReference type="RuleBase" id="RU003749"/>
    </source>
</evidence>
<gene>
    <name evidence="4" type="ORF">HW566_15760</name>
</gene>
<comment type="similarity">
    <text evidence="1 2">Belongs to the anti-sigma-factor antagonist family.</text>
</comment>
<proteinExistence type="inferred from homology"/>
<dbReference type="PANTHER" id="PTHR33495:SF2">
    <property type="entry name" value="ANTI-SIGMA FACTOR ANTAGONIST TM_1081-RELATED"/>
    <property type="match status" value="1"/>
</dbReference>
<dbReference type="CDD" id="cd07043">
    <property type="entry name" value="STAS_anti-anti-sigma_factors"/>
    <property type="match status" value="1"/>
</dbReference>
<dbReference type="NCBIfam" id="TIGR00377">
    <property type="entry name" value="ant_ant_sig"/>
    <property type="match status" value="1"/>
</dbReference>
<dbReference type="SUPFAM" id="SSF52091">
    <property type="entry name" value="SpoIIaa-like"/>
    <property type="match status" value="1"/>
</dbReference>
<accession>A0A7D5JER6</accession>
<dbReference type="InterPro" id="IPR002645">
    <property type="entry name" value="STAS_dom"/>
</dbReference>
<evidence type="ECO:0000259" key="3">
    <source>
        <dbReference type="PROSITE" id="PS50801"/>
    </source>
</evidence>
<dbReference type="RefSeq" id="WP_178014471.1">
    <property type="nucleotide sequence ID" value="NZ_CP058316.1"/>
</dbReference>
<sequence>MLDLDIDVRENGRVVRPHGRLTMVSARPFRERVTEEIAAASGAPVVVDLSDVAFIDSSGLGALVACLKTARQGGGDLRLAAPSEQVTMVLGLTNLDRVLRPRASVQEALDG</sequence>
<organism evidence="4 5">
    <name type="scientific">Microbacterium oleivorans</name>
    <dbReference type="NCBI Taxonomy" id="273677"/>
    <lineage>
        <taxon>Bacteria</taxon>
        <taxon>Bacillati</taxon>
        <taxon>Actinomycetota</taxon>
        <taxon>Actinomycetes</taxon>
        <taxon>Micrococcales</taxon>
        <taxon>Microbacteriaceae</taxon>
        <taxon>Microbacterium</taxon>
    </lineage>
</organism>